<dbReference type="AlphaFoldDB" id="A0A5K7WX75"/>
<proteinExistence type="predicted"/>
<name>A0A5K7WX75_9BACL</name>
<dbReference type="Proteomes" id="UP000326951">
    <property type="component" value="Chromosome"/>
</dbReference>
<organism evidence="1 2">
    <name type="scientific">Sporolactobacillus terrae</name>
    <dbReference type="NCBI Taxonomy" id="269673"/>
    <lineage>
        <taxon>Bacteria</taxon>
        <taxon>Bacillati</taxon>
        <taxon>Bacillota</taxon>
        <taxon>Bacilli</taxon>
        <taxon>Bacillales</taxon>
        <taxon>Sporolactobacillaceae</taxon>
        <taxon>Sporolactobacillus</taxon>
    </lineage>
</organism>
<dbReference type="RefSeq" id="WP_152080571.1">
    <property type="nucleotide sequence ID" value="NZ_AP021853.1"/>
</dbReference>
<gene>
    <name evidence="1" type="ORF">St703_19000</name>
</gene>
<dbReference type="InterPro" id="IPR019650">
    <property type="entry name" value="DUF2513"/>
</dbReference>
<dbReference type="Pfam" id="PF10711">
    <property type="entry name" value="DUF2513"/>
    <property type="match status" value="1"/>
</dbReference>
<dbReference type="EMBL" id="AP021853">
    <property type="protein sequence ID" value="BBN99195.1"/>
    <property type="molecule type" value="Genomic_DNA"/>
</dbReference>
<accession>A0A5K7WX75</accession>
<evidence type="ECO:0000313" key="1">
    <source>
        <dbReference type="EMBL" id="BBN99195.1"/>
    </source>
</evidence>
<evidence type="ECO:0008006" key="3">
    <source>
        <dbReference type="Google" id="ProtNLM"/>
    </source>
</evidence>
<reference evidence="1 2" key="1">
    <citation type="submission" date="2019-09" db="EMBL/GenBank/DDBJ databases">
        <title>Complete genome sequence of Sporolactobacillus terrae 70-3.</title>
        <authorList>
            <person name="Tanaka N."/>
            <person name="Shiwa Y."/>
            <person name="Fujita N."/>
            <person name="Tanasupawat S."/>
        </authorList>
    </citation>
    <scope>NUCLEOTIDE SEQUENCE [LARGE SCALE GENOMIC DNA]</scope>
    <source>
        <strain evidence="1 2">70-3</strain>
    </source>
</reference>
<protein>
    <recommendedName>
        <fullName evidence="3">DUF2513 domain-containing protein</fullName>
    </recommendedName>
</protein>
<sequence>MKLDNDCIRDFLLTLEETHLYENVSTEHLEKYKRLNKYPKDQVLYTISKLFEAGFINGKKLIISGSIGKAWISEMTWSGHEFLNTIRSDNVWKEAKDKVSKTVGSVSLTTLSELATTIAKSMLNL</sequence>
<evidence type="ECO:0000313" key="2">
    <source>
        <dbReference type="Proteomes" id="UP000326951"/>
    </source>
</evidence>